<evidence type="ECO:0000313" key="1">
    <source>
        <dbReference type="EMBL" id="CAI9180373.1"/>
    </source>
</evidence>
<accession>A0ABN9A3P2</accession>
<name>A0ABN9A3P2_RANTA</name>
<sequence>MEGMCKHQHCLQRLPNPSESGSRENVTLHFQQRCRVLFLGGPAVASAQPPPLAPSIWTVGLCADPDCLEVCKAALPSHPTKEHIISAPCGPQLCLGLSRNLHYLTSTFPPALKSYDSYMNHQAADDRSCLQEPAGGNLSASFSEGWGRAPLSGEFLKPSASRSRPPASVPASVLWGDSAHRVVVAGC</sequence>
<evidence type="ECO:0000313" key="2">
    <source>
        <dbReference type="Proteomes" id="UP001176941"/>
    </source>
</evidence>
<dbReference type="Proteomes" id="UP001176941">
    <property type="component" value="Chromosome X"/>
</dbReference>
<reference evidence="1" key="1">
    <citation type="submission" date="2023-04" db="EMBL/GenBank/DDBJ databases">
        <authorList>
            <consortium name="ELIXIR-Norway"/>
        </authorList>
    </citation>
    <scope>NUCLEOTIDE SEQUENCE [LARGE SCALE GENOMIC DNA]</scope>
</reference>
<organism evidence="1 2">
    <name type="scientific">Rangifer tarandus platyrhynchus</name>
    <name type="common">Svalbard reindeer</name>
    <dbReference type="NCBI Taxonomy" id="3082113"/>
    <lineage>
        <taxon>Eukaryota</taxon>
        <taxon>Metazoa</taxon>
        <taxon>Chordata</taxon>
        <taxon>Craniata</taxon>
        <taxon>Vertebrata</taxon>
        <taxon>Euteleostomi</taxon>
        <taxon>Mammalia</taxon>
        <taxon>Eutheria</taxon>
        <taxon>Laurasiatheria</taxon>
        <taxon>Artiodactyla</taxon>
        <taxon>Ruminantia</taxon>
        <taxon>Pecora</taxon>
        <taxon>Cervidae</taxon>
        <taxon>Odocoileinae</taxon>
        <taxon>Rangifer</taxon>
    </lineage>
</organism>
<gene>
    <name evidence="1" type="ORF">MRATA1EN1_LOCUS29335</name>
</gene>
<proteinExistence type="predicted"/>
<keyword evidence="2" id="KW-1185">Reference proteome</keyword>
<protein>
    <submittedName>
        <fullName evidence="1">Uncharacterized protein</fullName>
    </submittedName>
</protein>
<dbReference type="EMBL" id="OX460343">
    <property type="protein sequence ID" value="CAI9180373.1"/>
    <property type="molecule type" value="Genomic_DNA"/>
</dbReference>